<dbReference type="Proteomes" id="UP001152531">
    <property type="component" value="Unassembled WGS sequence"/>
</dbReference>
<dbReference type="EMBL" id="CALSDN010000010">
    <property type="protein sequence ID" value="CAH6722540.1"/>
    <property type="molecule type" value="Genomic_DNA"/>
</dbReference>
<evidence type="ECO:0000313" key="1">
    <source>
        <dbReference type="EMBL" id="CAH6722540.1"/>
    </source>
</evidence>
<gene>
    <name evidence="1" type="ORF">CLIB1444_10S00760</name>
</gene>
<keyword evidence="2" id="KW-1185">Reference proteome</keyword>
<organism evidence="1 2">
    <name type="scientific">[Candida] jaroonii</name>
    <dbReference type="NCBI Taxonomy" id="467808"/>
    <lineage>
        <taxon>Eukaryota</taxon>
        <taxon>Fungi</taxon>
        <taxon>Dikarya</taxon>
        <taxon>Ascomycota</taxon>
        <taxon>Saccharomycotina</taxon>
        <taxon>Pichiomycetes</taxon>
        <taxon>Debaryomycetaceae</taxon>
        <taxon>Yamadazyma</taxon>
    </lineage>
</organism>
<protein>
    <submittedName>
        <fullName evidence="1">RNA polymerase II-associated protein Rba50p</fullName>
    </submittedName>
</protein>
<name>A0ACA9YBU9_9ASCO</name>
<proteinExistence type="predicted"/>
<sequence length="447" mass="51654">MDLIGEIIEKEIEPPKVPQPVPQPDPKSFKKSRFAMRSKRPETKAVPAKATVVDNSSLSESEKIHKENVDKLAKMSEAEITQEQQELLSTLNPKLIESLMKRAEKKEKADKSHHTHDHDDHHDHQHAEGYDGWIGGMKTAEGIKDLSHLNEKEITKALGIEESNKPKKKVTFNNVATVNYEELPEDAEINEKEWEDVEDVQQLMTNSNANEIAPADYQLVNEDDEEENDEVHFPKPKTKTEEFKDLDLNDPKFYDKLHEKYYPDLPKETSKLAWMTQPMPQQRSTTYDSITDMRFDFQGNLIELKTDDDVPSYLGLHHHSENPHLPGYTLKELSHLSRSTVPGQRCLSIQMLGRILHKLGLHKYNILPIENDDETFNQSIKVVVKEFEKMMWEVVENLRIIENIQEAADEKTKNLSVRNYAIEALWLWKQGGGKPEYDEDDEISKLM</sequence>
<comment type="caution">
    <text evidence="1">The sequence shown here is derived from an EMBL/GenBank/DDBJ whole genome shotgun (WGS) entry which is preliminary data.</text>
</comment>
<reference evidence="1" key="1">
    <citation type="submission" date="2022-06" db="EMBL/GenBank/DDBJ databases">
        <authorList>
            <person name="Legras J.-L."/>
            <person name="Devillers H."/>
            <person name="Grondin C."/>
        </authorList>
    </citation>
    <scope>NUCLEOTIDE SEQUENCE</scope>
    <source>
        <strain evidence="1">CLIB 1444</strain>
    </source>
</reference>
<evidence type="ECO:0000313" key="2">
    <source>
        <dbReference type="Proteomes" id="UP001152531"/>
    </source>
</evidence>
<accession>A0ACA9YBU9</accession>